<proteinExistence type="predicted"/>
<evidence type="ECO:0000256" key="1">
    <source>
        <dbReference type="SAM" id="MobiDB-lite"/>
    </source>
</evidence>
<dbReference type="EMBL" id="LECT01000055">
    <property type="protein sequence ID" value="KLU01149.1"/>
    <property type="molecule type" value="Genomic_DNA"/>
</dbReference>
<gene>
    <name evidence="2" type="ORF">RISK_006718</name>
</gene>
<dbReference type="AlphaFoldDB" id="A0A0J1E6R5"/>
<name>A0A0J1E6R5_RHOIS</name>
<feature type="region of interest" description="Disordered" evidence="1">
    <location>
        <begin position="1"/>
        <end position="25"/>
    </location>
</feature>
<reference evidence="2" key="1">
    <citation type="submission" date="2015-05" db="EMBL/GenBank/DDBJ databases">
        <title>Permanent draft genome of Rhodopirellula islandicus K833.</title>
        <authorList>
            <person name="Kizina J."/>
            <person name="Richter M."/>
            <person name="Glockner F.O."/>
            <person name="Harder J."/>
        </authorList>
    </citation>
    <scope>NUCLEOTIDE SEQUENCE [LARGE SCALE GENOMIC DNA]</scope>
    <source>
        <strain evidence="2">K833</strain>
    </source>
</reference>
<comment type="caution">
    <text evidence="2">The sequence shown here is derived from an EMBL/GenBank/DDBJ whole genome shotgun (WGS) entry which is preliminary data.</text>
</comment>
<keyword evidence="3" id="KW-1185">Reference proteome</keyword>
<evidence type="ECO:0000313" key="2">
    <source>
        <dbReference type="EMBL" id="KLU01149.1"/>
    </source>
</evidence>
<accession>A0A0J1E6R5</accession>
<protein>
    <submittedName>
        <fullName evidence="2">Uncharacterized protein</fullName>
    </submittedName>
</protein>
<evidence type="ECO:0000313" key="3">
    <source>
        <dbReference type="Proteomes" id="UP000036367"/>
    </source>
</evidence>
<organism evidence="2 3">
    <name type="scientific">Rhodopirellula islandica</name>
    <dbReference type="NCBI Taxonomy" id="595434"/>
    <lineage>
        <taxon>Bacteria</taxon>
        <taxon>Pseudomonadati</taxon>
        <taxon>Planctomycetota</taxon>
        <taxon>Planctomycetia</taxon>
        <taxon>Pirellulales</taxon>
        <taxon>Pirellulaceae</taxon>
        <taxon>Rhodopirellula</taxon>
    </lineage>
</organism>
<dbReference type="Proteomes" id="UP000036367">
    <property type="component" value="Unassembled WGS sequence"/>
</dbReference>
<sequence length="55" mass="6176">MLREWRSDASSNSWRNGRDNRVAGVDFPLRNRPATATSVHRLVRPSFGYASADGN</sequence>